<evidence type="ECO:0000313" key="2">
    <source>
        <dbReference type="EMBL" id="KAF2875320.1"/>
    </source>
</evidence>
<comment type="caution">
    <text evidence="2">The sequence shown here is derived from an EMBL/GenBank/DDBJ whole genome shotgun (WGS) entry which is preliminary data.</text>
</comment>
<feature type="compositionally biased region" description="Low complexity" evidence="1">
    <location>
        <begin position="341"/>
        <end position="352"/>
    </location>
</feature>
<protein>
    <submittedName>
        <fullName evidence="2">Uncharacterized protein</fullName>
    </submittedName>
</protein>
<evidence type="ECO:0000256" key="1">
    <source>
        <dbReference type="SAM" id="MobiDB-lite"/>
    </source>
</evidence>
<reference evidence="2 3" key="1">
    <citation type="submission" date="2020-01" db="EMBL/GenBank/DDBJ databases">
        <authorList>
            <consortium name="DOE Joint Genome Institute"/>
            <person name="Haridas S."/>
            <person name="Albert R."/>
            <person name="Binder M."/>
            <person name="Bloem J."/>
            <person name="Labutti K."/>
            <person name="Salamov A."/>
            <person name="Andreopoulos B."/>
            <person name="Baker S.E."/>
            <person name="Barry K."/>
            <person name="Bills G."/>
            <person name="Bluhm B.H."/>
            <person name="Cannon C."/>
            <person name="Castanera R."/>
            <person name="Culley D.E."/>
            <person name="Daum C."/>
            <person name="Ezra D."/>
            <person name="Gonzalez J.B."/>
            <person name="Henrissat B."/>
            <person name="Kuo A."/>
            <person name="Liang C."/>
            <person name="Lipzen A."/>
            <person name="Lutzoni F."/>
            <person name="Magnuson J."/>
            <person name="Mondo S."/>
            <person name="Nolan M."/>
            <person name="Ohm R."/>
            <person name="Pangilinan J."/>
            <person name="Park H.-J.H."/>
            <person name="Ramirez L."/>
            <person name="Alfaro M."/>
            <person name="Sun H."/>
            <person name="Tritt A."/>
            <person name="Yoshinaga Y."/>
            <person name="Zwiers L.-H.L."/>
            <person name="Turgeon B.G."/>
            <person name="Goodwin S.B."/>
            <person name="Spatafora J.W."/>
            <person name="Crous P.W."/>
            <person name="Grigoriev I.V."/>
        </authorList>
    </citation>
    <scope>NUCLEOTIDE SEQUENCE [LARGE SCALE GENOMIC DNA]</scope>
    <source>
        <strain evidence="2 3">CBS 611.86</strain>
    </source>
</reference>
<gene>
    <name evidence="2" type="ORF">BDV95DRAFT_485707</name>
</gene>
<accession>A0A7C8MAD6</accession>
<dbReference type="AlphaFoldDB" id="A0A7C8MAD6"/>
<feature type="compositionally biased region" description="Basic residues" evidence="1">
    <location>
        <begin position="116"/>
        <end position="125"/>
    </location>
</feature>
<feature type="compositionally biased region" description="Basic and acidic residues" evidence="1">
    <location>
        <begin position="446"/>
        <end position="472"/>
    </location>
</feature>
<dbReference type="EMBL" id="JAADJZ010000005">
    <property type="protein sequence ID" value="KAF2875320.1"/>
    <property type="molecule type" value="Genomic_DNA"/>
</dbReference>
<feature type="compositionally biased region" description="Polar residues" evidence="1">
    <location>
        <begin position="310"/>
        <end position="327"/>
    </location>
</feature>
<keyword evidence="3" id="KW-1185">Reference proteome</keyword>
<feature type="compositionally biased region" description="Polar residues" evidence="1">
    <location>
        <begin position="267"/>
        <end position="283"/>
    </location>
</feature>
<feature type="compositionally biased region" description="Basic and acidic residues" evidence="1">
    <location>
        <begin position="27"/>
        <end position="72"/>
    </location>
</feature>
<organism evidence="2 3">
    <name type="scientific">Massariosphaeria phaeospora</name>
    <dbReference type="NCBI Taxonomy" id="100035"/>
    <lineage>
        <taxon>Eukaryota</taxon>
        <taxon>Fungi</taxon>
        <taxon>Dikarya</taxon>
        <taxon>Ascomycota</taxon>
        <taxon>Pezizomycotina</taxon>
        <taxon>Dothideomycetes</taxon>
        <taxon>Pleosporomycetidae</taxon>
        <taxon>Pleosporales</taxon>
        <taxon>Pleosporales incertae sedis</taxon>
        <taxon>Massariosphaeria</taxon>
    </lineage>
</organism>
<feature type="compositionally biased region" description="Basic and acidic residues" evidence="1">
    <location>
        <begin position="105"/>
        <end position="115"/>
    </location>
</feature>
<proteinExistence type="predicted"/>
<feature type="compositionally biased region" description="Polar residues" evidence="1">
    <location>
        <begin position="163"/>
        <end position="177"/>
    </location>
</feature>
<feature type="compositionally biased region" description="Basic and acidic residues" evidence="1">
    <location>
        <begin position="182"/>
        <end position="205"/>
    </location>
</feature>
<dbReference type="OrthoDB" id="5326588at2759"/>
<feature type="compositionally biased region" description="Low complexity" evidence="1">
    <location>
        <begin position="486"/>
        <end position="495"/>
    </location>
</feature>
<evidence type="ECO:0000313" key="3">
    <source>
        <dbReference type="Proteomes" id="UP000481861"/>
    </source>
</evidence>
<feature type="region of interest" description="Disordered" evidence="1">
    <location>
        <begin position="1"/>
        <end position="386"/>
    </location>
</feature>
<feature type="compositionally biased region" description="Acidic residues" evidence="1">
    <location>
        <begin position="473"/>
        <end position="485"/>
    </location>
</feature>
<name>A0A7C8MAD6_9PLEO</name>
<feature type="compositionally biased region" description="Basic residues" evidence="1">
    <location>
        <begin position="221"/>
        <end position="232"/>
    </location>
</feature>
<feature type="compositionally biased region" description="Polar residues" evidence="1">
    <location>
        <begin position="80"/>
        <end position="101"/>
    </location>
</feature>
<feature type="compositionally biased region" description="Basic residues" evidence="1">
    <location>
        <begin position="150"/>
        <end position="159"/>
    </location>
</feature>
<feature type="region of interest" description="Disordered" evidence="1">
    <location>
        <begin position="446"/>
        <end position="495"/>
    </location>
</feature>
<sequence>MLLHRDPSLAELPGYSPAQLESLSRSVEQKKQRLEQDIHDYIRRKQEELRDHERELVEQYRPGTMERAESNRDAAAGGNSYRSTDVNIASNTPATAAQTPGASADSRKLGPEEKAKRTKHTRVHKREKELFGLVTPIFLPLLEAGEATPAKKKKERKRLKSDSAGSAENSPPNSELGSPSRDAGKGKESHRSRSTNSEEKMECHDFALSADIMSNPDSGKKSKRSPMKKSSLRHNSTPKSRRKRVSLVIDDQIVLPADSIVEPPLTSPSETTVSTISNSTGSLDDSIDPQLVPRNDTPVHQDAVHHSIPHSMTLSSASLSQHTSHAVSDSPPSPSTMDYEPTPASATAATLPSPSPPRADTDPDLGTSLPQYASAAPIYANEPAVATHDDEEGFDTYVGGISGSGADNVDQAGSYGYPSSLGASYLESYMQSRPLSVRMAAADKAGLKGREKEALVNEERNEERELGVARRDDEEEDEEDDEETGMEMMGDMEGF</sequence>
<dbReference type="Proteomes" id="UP000481861">
    <property type="component" value="Unassembled WGS sequence"/>
</dbReference>